<dbReference type="InterPro" id="IPR009057">
    <property type="entry name" value="Homeodomain-like_sf"/>
</dbReference>
<dbReference type="PROSITE" id="PS01124">
    <property type="entry name" value="HTH_ARAC_FAMILY_2"/>
    <property type="match status" value="1"/>
</dbReference>
<dbReference type="SUPFAM" id="SSF46689">
    <property type="entry name" value="Homeodomain-like"/>
    <property type="match status" value="2"/>
</dbReference>
<evidence type="ECO:0000313" key="6">
    <source>
        <dbReference type="Proteomes" id="UP000738431"/>
    </source>
</evidence>
<dbReference type="PANTHER" id="PTHR43280:SF28">
    <property type="entry name" value="HTH-TYPE TRANSCRIPTIONAL ACTIVATOR RHAS"/>
    <property type="match status" value="1"/>
</dbReference>
<dbReference type="Gene3D" id="1.10.10.60">
    <property type="entry name" value="Homeodomain-like"/>
    <property type="match status" value="2"/>
</dbReference>
<dbReference type="RefSeq" id="WP_221029215.1">
    <property type="nucleotide sequence ID" value="NZ_CP139781.1"/>
</dbReference>
<evidence type="ECO:0000256" key="3">
    <source>
        <dbReference type="ARBA" id="ARBA00023163"/>
    </source>
</evidence>
<dbReference type="Pfam" id="PF12833">
    <property type="entry name" value="HTH_18"/>
    <property type="match status" value="1"/>
</dbReference>
<dbReference type="InterPro" id="IPR018062">
    <property type="entry name" value="HTH_AraC-typ_CS"/>
</dbReference>
<organism evidence="5 6">
    <name type="scientific">Actomonas aquatica</name>
    <dbReference type="NCBI Taxonomy" id="2866162"/>
    <lineage>
        <taxon>Bacteria</taxon>
        <taxon>Pseudomonadati</taxon>
        <taxon>Verrucomicrobiota</taxon>
        <taxon>Opitutia</taxon>
        <taxon>Opitutales</taxon>
        <taxon>Opitutaceae</taxon>
        <taxon>Actomonas</taxon>
    </lineage>
</organism>
<keyword evidence="2" id="KW-0238">DNA-binding</keyword>
<gene>
    <name evidence="5" type="ORF">K1X11_021370</name>
</gene>
<dbReference type="InterPro" id="IPR018771">
    <property type="entry name" value="PocR_dom"/>
</dbReference>
<feature type="domain" description="HTH araC/xylS-type" evidence="4">
    <location>
        <begin position="296"/>
        <end position="394"/>
    </location>
</feature>
<evidence type="ECO:0000313" key="5">
    <source>
        <dbReference type="EMBL" id="WRQ87372.1"/>
    </source>
</evidence>
<dbReference type="PANTHER" id="PTHR43280">
    <property type="entry name" value="ARAC-FAMILY TRANSCRIPTIONAL REGULATOR"/>
    <property type="match status" value="1"/>
</dbReference>
<evidence type="ECO:0000259" key="4">
    <source>
        <dbReference type="PROSITE" id="PS01124"/>
    </source>
</evidence>
<reference evidence="5 6" key="1">
    <citation type="submission" date="2021-08" db="EMBL/GenBank/DDBJ databases">
        <authorList>
            <person name="Zhang D."/>
            <person name="Zhang A."/>
            <person name="Wang L."/>
        </authorList>
    </citation>
    <scope>NUCLEOTIDE SEQUENCE [LARGE SCALE GENOMIC DNA]</scope>
    <source>
        <strain evidence="5 6">WL0086</strain>
    </source>
</reference>
<name>A0ABZ1C6L8_9BACT</name>
<dbReference type="PRINTS" id="PR00032">
    <property type="entry name" value="HTHARAC"/>
</dbReference>
<sequence>MSFQPDPGAATAVSLWTGLLPPEEWRPLLRRYRAETGYALVAVAADGTPCLGEMQAPACARQPSCRDYRVQAVQEALRWGEPTVLCCGCGRLMWAVPVMVNQQVRGGLLVAGVPLREPTRAGALDRRVREAGQRLLDMAEEAGLTNAALLAQRRADARREREKAEALHVLKDRLYDDIRSIYLREEPALLAAIRRGERREARHVINRVLTVIYSVGGSQVELLKSMAMELVVMMTRAAVQAGGDPTHILGINYQSLTGLAKVADSEELATWLCAMLEQVIDGIEASDRHPNAVQLARALDYMEAHLAEALPRDEVARAAGLSPSRFSHLMRAKLGMPFTELLTRLRVDRACHLLAHSQRELAQVALECGFGDQSYFSRVFRKQTGCSPSDYRQGRHQSPKD</sequence>
<dbReference type="Pfam" id="PF10114">
    <property type="entry name" value="PocR"/>
    <property type="match status" value="1"/>
</dbReference>
<protein>
    <submittedName>
        <fullName evidence="5">Helix-turn-helix domain-containing protein</fullName>
    </submittedName>
</protein>
<dbReference type="EMBL" id="CP139781">
    <property type="protein sequence ID" value="WRQ87372.1"/>
    <property type="molecule type" value="Genomic_DNA"/>
</dbReference>
<reference evidence="5 6" key="2">
    <citation type="submission" date="2023-12" db="EMBL/GenBank/DDBJ databases">
        <title>Description of an unclassified Opitutus bacterium of Verrucomicrobiota.</title>
        <authorList>
            <person name="Zhang D.-F."/>
        </authorList>
    </citation>
    <scope>NUCLEOTIDE SEQUENCE [LARGE SCALE GENOMIC DNA]</scope>
    <source>
        <strain evidence="5 6">WL0086</strain>
    </source>
</reference>
<keyword evidence="1" id="KW-0805">Transcription regulation</keyword>
<accession>A0ABZ1C6L8</accession>
<dbReference type="PROSITE" id="PS00041">
    <property type="entry name" value="HTH_ARAC_FAMILY_1"/>
    <property type="match status" value="1"/>
</dbReference>
<dbReference type="SMART" id="SM00342">
    <property type="entry name" value="HTH_ARAC"/>
    <property type="match status" value="1"/>
</dbReference>
<keyword evidence="3" id="KW-0804">Transcription</keyword>
<proteinExistence type="predicted"/>
<evidence type="ECO:0000256" key="2">
    <source>
        <dbReference type="ARBA" id="ARBA00023125"/>
    </source>
</evidence>
<dbReference type="InterPro" id="IPR020449">
    <property type="entry name" value="Tscrpt_reg_AraC-type_HTH"/>
</dbReference>
<dbReference type="InterPro" id="IPR018060">
    <property type="entry name" value="HTH_AraC"/>
</dbReference>
<dbReference type="Proteomes" id="UP000738431">
    <property type="component" value="Chromosome"/>
</dbReference>
<evidence type="ECO:0000256" key="1">
    <source>
        <dbReference type="ARBA" id="ARBA00023015"/>
    </source>
</evidence>
<keyword evidence="6" id="KW-1185">Reference proteome</keyword>